<reference evidence="1 2" key="1">
    <citation type="submission" date="2012-10" db="EMBL/GenBank/DDBJ databases">
        <authorList>
            <person name="Harkins D.M."/>
            <person name="Durkin A.S."/>
            <person name="Brinkac L.M."/>
            <person name="Selengut J.D."/>
            <person name="Sanka R."/>
            <person name="DePew J."/>
            <person name="Purushe J."/>
            <person name="Peacock S.J."/>
            <person name="Thaipadungpanit J."/>
            <person name="Wuthiekanun V.W."/>
            <person name="Day N.P."/>
            <person name="Vinetz J.M."/>
            <person name="Sutton G.G."/>
            <person name="Nelson W.C."/>
            <person name="Fouts D.E."/>
        </authorList>
    </citation>
    <scope>NUCLEOTIDE SEQUENCE [LARGE SCALE GENOMIC DNA]</scope>
    <source>
        <strain evidence="1 2">H1</strain>
    </source>
</reference>
<protein>
    <submittedName>
        <fullName evidence="1">Uncharacterized protein</fullName>
    </submittedName>
</protein>
<proteinExistence type="predicted"/>
<evidence type="ECO:0000313" key="2">
    <source>
        <dbReference type="Proteomes" id="UP000006253"/>
    </source>
</evidence>
<dbReference type="AlphaFoldDB" id="A0A0E2BCZ4"/>
<sequence>MFPVCNLLTRAKEPGPAKPDSPQFSYVELALFYRKIRFYKTNLLTVNLR</sequence>
<organism evidence="1 2">
    <name type="scientific">Leptospira kirschneri str. H1</name>
    <dbReference type="NCBI Taxonomy" id="1049966"/>
    <lineage>
        <taxon>Bacteria</taxon>
        <taxon>Pseudomonadati</taxon>
        <taxon>Spirochaetota</taxon>
        <taxon>Spirochaetia</taxon>
        <taxon>Leptospirales</taxon>
        <taxon>Leptospiraceae</taxon>
        <taxon>Leptospira</taxon>
    </lineage>
</organism>
<comment type="caution">
    <text evidence="1">The sequence shown here is derived from an EMBL/GenBank/DDBJ whole genome shotgun (WGS) entry which is preliminary data.</text>
</comment>
<accession>A0A0E2BCZ4</accession>
<evidence type="ECO:0000313" key="1">
    <source>
        <dbReference type="EMBL" id="EKO15040.1"/>
    </source>
</evidence>
<gene>
    <name evidence="1" type="ORF">LEP1GSC081_1682</name>
</gene>
<dbReference type="EMBL" id="AHMY02000051">
    <property type="protein sequence ID" value="EKO15040.1"/>
    <property type="molecule type" value="Genomic_DNA"/>
</dbReference>
<name>A0A0E2BCZ4_9LEPT</name>
<dbReference type="Proteomes" id="UP000006253">
    <property type="component" value="Unassembled WGS sequence"/>
</dbReference>